<protein>
    <recommendedName>
        <fullName evidence="4">Secreted protein</fullName>
    </recommendedName>
</protein>
<proteinExistence type="predicted"/>
<evidence type="ECO:0008006" key="4">
    <source>
        <dbReference type="Google" id="ProtNLM"/>
    </source>
</evidence>
<name>A0A5N6VD98_9EURO</name>
<sequence>MLGYFSMAVILLCGFTATEVKASRCWQLREEEIAGFRRYFPIYCLFPRLYSSADLSRCANYNAKGFGRLVGLGTLMLGRHWLHRETVDRL</sequence>
<organism evidence="2 3">
    <name type="scientific">Aspergillus transmontanensis</name>
    <dbReference type="NCBI Taxonomy" id="1034304"/>
    <lineage>
        <taxon>Eukaryota</taxon>
        <taxon>Fungi</taxon>
        <taxon>Dikarya</taxon>
        <taxon>Ascomycota</taxon>
        <taxon>Pezizomycotina</taxon>
        <taxon>Eurotiomycetes</taxon>
        <taxon>Eurotiomycetidae</taxon>
        <taxon>Eurotiales</taxon>
        <taxon>Aspergillaceae</taxon>
        <taxon>Aspergillus</taxon>
        <taxon>Aspergillus subgen. Circumdati</taxon>
    </lineage>
</organism>
<evidence type="ECO:0000313" key="3">
    <source>
        <dbReference type="Proteomes" id="UP000325433"/>
    </source>
</evidence>
<dbReference type="AlphaFoldDB" id="A0A5N6VD98"/>
<keyword evidence="1" id="KW-0732">Signal</keyword>
<keyword evidence="3" id="KW-1185">Reference proteome</keyword>
<gene>
    <name evidence="2" type="ORF">BDV41DRAFT_559216</name>
</gene>
<reference evidence="3" key="1">
    <citation type="submission" date="2019-04" db="EMBL/GenBank/DDBJ databases">
        <title>Friends and foes A comparative genomics studyof 23 Aspergillus species from section Flavi.</title>
        <authorList>
            <consortium name="DOE Joint Genome Institute"/>
            <person name="Kjaerbolling I."/>
            <person name="Vesth T."/>
            <person name="Frisvad J.C."/>
            <person name="Nybo J.L."/>
            <person name="Theobald S."/>
            <person name="Kildgaard S."/>
            <person name="Isbrandt T."/>
            <person name="Kuo A."/>
            <person name="Sato A."/>
            <person name="Lyhne E.K."/>
            <person name="Kogle M.E."/>
            <person name="Wiebenga A."/>
            <person name="Kun R.S."/>
            <person name="Lubbers R.J."/>
            <person name="Makela M.R."/>
            <person name="Barry K."/>
            <person name="Chovatia M."/>
            <person name="Clum A."/>
            <person name="Daum C."/>
            <person name="Haridas S."/>
            <person name="He G."/>
            <person name="LaButti K."/>
            <person name="Lipzen A."/>
            <person name="Mondo S."/>
            <person name="Riley R."/>
            <person name="Salamov A."/>
            <person name="Simmons B.A."/>
            <person name="Magnuson J.K."/>
            <person name="Henrissat B."/>
            <person name="Mortensen U.H."/>
            <person name="Larsen T.O."/>
            <person name="Devries R.P."/>
            <person name="Grigoriev I.V."/>
            <person name="Machida M."/>
            <person name="Baker S.E."/>
            <person name="Andersen M.R."/>
        </authorList>
    </citation>
    <scope>NUCLEOTIDE SEQUENCE [LARGE SCALE GENOMIC DNA]</scope>
    <source>
        <strain evidence="3">CBS 130015</strain>
    </source>
</reference>
<feature type="chain" id="PRO_5024867075" description="Secreted protein" evidence="1">
    <location>
        <begin position="23"/>
        <end position="90"/>
    </location>
</feature>
<dbReference type="Proteomes" id="UP000325433">
    <property type="component" value="Unassembled WGS sequence"/>
</dbReference>
<evidence type="ECO:0000256" key="1">
    <source>
        <dbReference type="SAM" id="SignalP"/>
    </source>
</evidence>
<accession>A0A5N6VD98</accession>
<dbReference type="EMBL" id="ML738471">
    <property type="protein sequence ID" value="KAE8306303.1"/>
    <property type="molecule type" value="Genomic_DNA"/>
</dbReference>
<feature type="signal peptide" evidence="1">
    <location>
        <begin position="1"/>
        <end position="22"/>
    </location>
</feature>
<evidence type="ECO:0000313" key="2">
    <source>
        <dbReference type="EMBL" id="KAE8306303.1"/>
    </source>
</evidence>